<dbReference type="SUPFAM" id="SSF52540">
    <property type="entry name" value="P-loop containing nucleoside triphosphate hydrolases"/>
    <property type="match status" value="1"/>
</dbReference>
<comment type="caution">
    <text evidence="1">The sequence shown here is derived from an EMBL/GenBank/DDBJ whole genome shotgun (WGS) entry which is preliminary data.</text>
</comment>
<evidence type="ECO:0008006" key="3">
    <source>
        <dbReference type="Google" id="ProtNLM"/>
    </source>
</evidence>
<evidence type="ECO:0000313" key="2">
    <source>
        <dbReference type="Proteomes" id="UP001334248"/>
    </source>
</evidence>
<dbReference type="RefSeq" id="XP_064726714.1">
    <property type="nucleotide sequence ID" value="XM_064877212.1"/>
</dbReference>
<dbReference type="PANTHER" id="PTHR35205:SF1">
    <property type="entry name" value="ZU5 DOMAIN-CONTAINING PROTEIN"/>
    <property type="match status" value="1"/>
</dbReference>
<dbReference type="SUPFAM" id="SSF48452">
    <property type="entry name" value="TPR-like"/>
    <property type="match status" value="1"/>
</dbReference>
<dbReference type="InterPro" id="IPR027417">
    <property type="entry name" value="P-loop_NTPase"/>
</dbReference>
<dbReference type="GeneID" id="90002264"/>
<dbReference type="InterPro" id="IPR011990">
    <property type="entry name" value="TPR-like_helical_dom_sf"/>
</dbReference>
<protein>
    <recommendedName>
        <fullName evidence="3">NB-ARC domain-containing protein</fullName>
    </recommendedName>
</protein>
<dbReference type="PANTHER" id="PTHR35205">
    <property type="entry name" value="NB-ARC AND TPR DOMAIN PROTEIN"/>
    <property type="match status" value="1"/>
</dbReference>
<organism evidence="1 2">
    <name type="scientific">Knufia obscura</name>
    <dbReference type="NCBI Taxonomy" id="1635080"/>
    <lineage>
        <taxon>Eukaryota</taxon>
        <taxon>Fungi</taxon>
        <taxon>Dikarya</taxon>
        <taxon>Ascomycota</taxon>
        <taxon>Pezizomycotina</taxon>
        <taxon>Eurotiomycetes</taxon>
        <taxon>Chaetothyriomycetidae</taxon>
        <taxon>Chaetothyriales</taxon>
        <taxon>Trichomeriaceae</taxon>
        <taxon>Knufia</taxon>
    </lineage>
</organism>
<dbReference type="Gene3D" id="3.40.50.300">
    <property type="entry name" value="P-loop containing nucleotide triphosphate hydrolases"/>
    <property type="match status" value="1"/>
</dbReference>
<keyword evidence="2" id="KW-1185">Reference proteome</keyword>
<accession>A0ABR0RDB4</accession>
<proteinExistence type="predicted"/>
<sequence>MGGSGKTQVCLRYAETFQSSYWGVFWIDASTVANAEASYTYLAQQSGAGSTWMAGKYWLSQCVRPWLLILDNADDPQLDLTTYIPPGSNGHIIVTTRLHDFRTYATVRHIKFDKMETEEAIDLLLRAAYPDDQDATTDLGQRSIAKDVASELGHLAIALNHAGATIRRKIYTLERYLRSYLGKRHRLLNSKSISQDEINVIATWEIPFRRIETTHSPEYRDAADLMHIFAFLHFESIPETLFHKHWTTVHPQRTDPDEIPALLRVGSCSFEETDARFRRAIRVLSGYSIIDHDATMGTCSLHPVVHEWAQSRISDDQKMVFWLKCTLHLLSCCASSELMQSDPKSRMTILSHIDSCSDLIAKRALSIFQTRRGADQAETFACLYEANGSWQKALALLKIIARFRLKELGQWNEDYLRTQRSISRCYWNLFEVKSALDIQVDILRSRWYLRPSLLDWRHVLRPRHLSYCIALDDLTQTLWLIGLRDKSRQTGQRAVQCLSRKLDENDPRLWNAMFNLGRTLRHLVDLDTAHNLLSRVVRKRKVQFGLDDPDTLMARNELGMSFWARRQRLDIAERLVANVLKARRSVLGRDHAYTL</sequence>
<evidence type="ECO:0000313" key="1">
    <source>
        <dbReference type="EMBL" id="KAK5938624.1"/>
    </source>
</evidence>
<reference evidence="1 2" key="1">
    <citation type="journal article" date="2023" name="Res Sq">
        <title>Genomic and morphological characterization of Knufia obscura isolated from the Mars 2020 spacecraft assembly facility.</title>
        <authorList>
            <person name="Chander A.M."/>
            <person name="Teixeira M.M."/>
            <person name="Singh N.K."/>
            <person name="Williams M.P."/>
            <person name="Parker C.W."/>
            <person name="Leo P."/>
            <person name="Stajich J.E."/>
            <person name="Torok T."/>
            <person name="Tighe S."/>
            <person name="Mason C.E."/>
            <person name="Venkateswaran K."/>
        </authorList>
    </citation>
    <scope>NUCLEOTIDE SEQUENCE [LARGE SCALE GENOMIC DNA]</scope>
    <source>
        <strain evidence="1 2">CCFEE 5817</strain>
    </source>
</reference>
<dbReference type="Gene3D" id="1.25.40.10">
    <property type="entry name" value="Tetratricopeptide repeat domain"/>
    <property type="match status" value="1"/>
</dbReference>
<gene>
    <name evidence="1" type="ORF">PMZ80_008815</name>
</gene>
<dbReference type="Proteomes" id="UP001334248">
    <property type="component" value="Unassembled WGS sequence"/>
</dbReference>
<dbReference type="Pfam" id="PF13374">
    <property type="entry name" value="TPR_10"/>
    <property type="match status" value="1"/>
</dbReference>
<name>A0ABR0RDB4_9EURO</name>
<dbReference type="EMBL" id="JAVHJV010000012">
    <property type="protein sequence ID" value="KAK5938624.1"/>
    <property type="molecule type" value="Genomic_DNA"/>
</dbReference>